<comment type="caution">
    <text evidence="2">The sequence shown here is derived from an EMBL/GenBank/DDBJ whole genome shotgun (WGS) entry which is preliminary data.</text>
</comment>
<protein>
    <submittedName>
        <fullName evidence="2">Uncharacterized protein</fullName>
    </submittedName>
</protein>
<organism evidence="2 3">
    <name type="scientific">Cryptococcus wingfieldii CBS 7118</name>
    <dbReference type="NCBI Taxonomy" id="1295528"/>
    <lineage>
        <taxon>Eukaryota</taxon>
        <taxon>Fungi</taxon>
        <taxon>Dikarya</taxon>
        <taxon>Basidiomycota</taxon>
        <taxon>Agaricomycotina</taxon>
        <taxon>Tremellomycetes</taxon>
        <taxon>Tremellales</taxon>
        <taxon>Cryptococcaceae</taxon>
        <taxon>Cryptococcus</taxon>
    </lineage>
</organism>
<dbReference type="OrthoDB" id="2560010at2759"/>
<feature type="signal peptide" evidence="1">
    <location>
        <begin position="1"/>
        <end position="17"/>
    </location>
</feature>
<dbReference type="EMBL" id="AWGH01000005">
    <property type="protein sequence ID" value="ODO03569.1"/>
    <property type="molecule type" value="Genomic_DNA"/>
</dbReference>
<evidence type="ECO:0000256" key="1">
    <source>
        <dbReference type="SAM" id="SignalP"/>
    </source>
</evidence>
<sequence length="153" mass="16646">MLVNILTLLSLLGAAAALPTSVGTRQDATDLPPTAKVIKPANSTMEQFKAEYAPSSIHPRARLLTKKHSFEDFCPRYYAPHDHGQTDQPIFISQSFEADSLSDDAAEKKRDIDPDDIATVSCIYLYYSTTPYQNIGVDVAIALGGDGLVTIDN</sequence>
<evidence type="ECO:0000313" key="2">
    <source>
        <dbReference type="EMBL" id="ODO03569.1"/>
    </source>
</evidence>
<dbReference type="Proteomes" id="UP000094819">
    <property type="component" value="Unassembled WGS sequence"/>
</dbReference>
<evidence type="ECO:0000313" key="3">
    <source>
        <dbReference type="Proteomes" id="UP000094819"/>
    </source>
</evidence>
<gene>
    <name evidence="2" type="ORF">L198_02417</name>
</gene>
<reference evidence="2 3" key="1">
    <citation type="submission" date="2016-06" db="EMBL/GenBank/DDBJ databases">
        <title>Evolution of pathogenesis and genome organization in the Tremellales.</title>
        <authorList>
            <person name="Cuomo C."/>
            <person name="Litvintseva A."/>
            <person name="Heitman J."/>
            <person name="Chen Y."/>
            <person name="Sun S."/>
            <person name="Springer D."/>
            <person name="Dromer F."/>
            <person name="Young S."/>
            <person name="Zeng Q."/>
            <person name="Chapman S."/>
            <person name="Gujja S."/>
            <person name="Saif S."/>
            <person name="Birren B."/>
        </authorList>
    </citation>
    <scope>NUCLEOTIDE SEQUENCE [LARGE SCALE GENOMIC DNA]</scope>
    <source>
        <strain evidence="2 3">CBS 7118</strain>
    </source>
</reference>
<name>A0A1E3JRR9_9TREE</name>
<keyword evidence="3" id="KW-1185">Reference proteome</keyword>
<proteinExistence type="predicted"/>
<accession>A0A1E3JRR9</accession>
<keyword evidence="1" id="KW-0732">Signal</keyword>
<feature type="chain" id="PRO_5009130521" evidence="1">
    <location>
        <begin position="18"/>
        <end position="153"/>
    </location>
</feature>
<dbReference type="RefSeq" id="XP_019033620.1">
    <property type="nucleotide sequence ID" value="XM_019174568.1"/>
</dbReference>
<dbReference type="GeneID" id="30191630"/>
<dbReference type="AlphaFoldDB" id="A0A1E3JRR9"/>